<accession>A0ABQ1I5D3</accession>
<organism evidence="2 3">
    <name type="scientific">Agarivorans gilvus</name>
    <dbReference type="NCBI Taxonomy" id="680279"/>
    <lineage>
        <taxon>Bacteria</taxon>
        <taxon>Pseudomonadati</taxon>
        <taxon>Pseudomonadota</taxon>
        <taxon>Gammaproteobacteria</taxon>
        <taxon>Alteromonadales</taxon>
        <taxon>Alteromonadaceae</taxon>
        <taxon>Agarivorans</taxon>
    </lineage>
</organism>
<dbReference type="Pfam" id="PF09299">
    <property type="entry name" value="Mu-transpos_C"/>
    <property type="match status" value="1"/>
</dbReference>
<feature type="domain" description="Integrase catalytic" evidence="1">
    <location>
        <begin position="217"/>
        <end position="425"/>
    </location>
</feature>
<protein>
    <submittedName>
        <fullName evidence="2">Transposase</fullName>
    </submittedName>
</protein>
<dbReference type="EMBL" id="BMDY01000022">
    <property type="protein sequence ID" value="GGB15890.1"/>
    <property type="molecule type" value="Genomic_DNA"/>
</dbReference>
<dbReference type="InterPro" id="IPR015378">
    <property type="entry name" value="Transposase-like_Mu_C"/>
</dbReference>
<dbReference type="InterPro" id="IPR001584">
    <property type="entry name" value="Integrase_cat-core"/>
</dbReference>
<keyword evidence="3" id="KW-1185">Reference proteome</keyword>
<reference evidence="3" key="1">
    <citation type="journal article" date="2019" name="Int. J. Syst. Evol. Microbiol.">
        <title>The Global Catalogue of Microorganisms (GCM) 10K type strain sequencing project: providing services to taxonomists for standard genome sequencing and annotation.</title>
        <authorList>
            <consortium name="The Broad Institute Genomics Platform"/>
            <consortium name="The Broad Institute Genome Sequencing Center for Infectious Disease"/>
            <person name="Wu L."/>
            <person name="Ma J."/>
        </authorList>
    </citation>
    <scope>NUCLEOTIDE SEQUENCE [LARGE SCALE GENOMIC DNA]</scope>
    <source>
        <strain evidence="3">CGMCC 1.10131</strain>
    </source>
</reference>
<sequence>MVLAMASSRHTLGLFDDEYDSLSAESIESFSKETSDLDNDHLSPDFDSYSKEQQREALRRYALIQWVDKRLKGGWTEKKLSPLLEQATIEFDFTLPNWRTLSRWYSSYINSGHSLEALLPKHHKKGGTGARKMEDGFFFEKAIEEYYLTRERPTIADCYELYKSWIVLENSKLISGKLKPVCQRTFYNRINKLSPYLVALRRFGKPYADRHFRTVKQLKKPSNVLERVEIDHTPLDLILVDDELLLPLGRPYLTALMDSYSGCIVGFYIGYREPSYDSVRRALSCAYLPKHWVKERFPSIKKEWPCEGKIGMLVVDNAAEFWSSSLDDACAGIVQNVDYNQVARPWLKPMIERFFSTVNKKLLISIPGKTFSSIQELKDYKPEKDAVMRFSTFMELFHKWLIDEYHYRPDTRETKIPIVQWCKGTSLVSPPTYEANEAERLLIELAKVNERSVLHDGIHIHKLRYVSDELTEYRKRKSPETGAKHLKVKVKTIHTSIAYIFVFLQSEQRYIKVPCVDQEYASGLSLLQHQTNQRFVRSYVRSSVDTEHLAECKVYLHERIRKEAEALSQKVKRKNPKIGGMKKMAKYHNIGSDSGNGSITAAQAIQTQTLLANNTKPTDIEDLDWENFELEDGAY</sequence>
<evidence type="ECO:0000313" key="2">
    <source>
        <dbReference type="EMBL" id="GGB15890.1"/>
    </source>
</evidence>
<dbReference type="Proteomes" id="UP000651977">
    <property type="component" value="Unassembled WGS sequence"/>
</dbReference>
<dbReference type="SUPFAM" id="SSF53098">
    <property type="entry name" value="Ribonuclease H-like"/>
    <property type="match status" value="1"/>
</dbReference>
<evidence type="ECO:0000313" key="3">
    <source>
        <dbReference type="Proteomes" id="UP000651977"/>
    </source>
</evidence>
<dbReference type="InterPro" id="IPR012337">
    <property type="entry name" value="RNaseH-like_sf"/>
</dbReference>
<gene>
    <name evidence="2" type="ORF">GCM10007414_31690</name>
</gene>
<name>A0ABQ1I5D3_9ALTE</name>
<dbReference type="InterPro" id="IPR036397">
    <property type="entry name" value="RNaseH_sf"/>
</dbReference>
<dbReference type="PROSITE" id="PS50994">
    <property type="entry name" value="INTEGRASE"/>
    <property type="match status" value="1"/>
</dbReference>
<comment type="caution">
    <text evidence="2">The sequence shown here is derived from an EMBL/GenBank/DDBJ whole genome shotgun (WGS) entry which is preliminary data.</text>
</comment>
<dbReference type="Gene3D" id="3.30.420.10">
    <property type="entry name" value="Ribonuclease H-like superfamily/Ribonuclease H"/>
    <property type="match status" value="1"/>
</dbReference>
<proteinExistence type="predicted"/>
<evidence type="ECO:0000259" key="1">
    <source>
        <dbReference type="PROSITE" id="PS50994"/>
    </source>
</evidence>